<dbReference type="SUPFAM" id="SSF117856">
    <property type="entry name" value="AF0104/ALDC/Ptd012-like"/>
    <property type="match status" value="1"/>
</dbReference>
<dbReference type="Gene3D" id="3.30.1330.80">
    <property type="entry name" value="Hypothetical protein, similar to alpha- acetolactate decarboxylase, domain 2"/>
    <property type="match status" value="1"/>
</dbReference>
<keyword evidence="3 4" id="KW-0804">Transcription</keyword>
<keyword evidence="2 4" id="KW-0238">DNA-binding</keyword>
<evidence type="ECO:0000256" key="5">
    <source>
        <dbReference type="SAM" id="MobiDB-lite"/>
    </source>
</evidence>
<dbReference type="CDD" id="cd11378">
    <property type="entry name" value="DUF296"/>
    <property type="match status" value="1"/>
</dbReference>
<accession>A0AAV0EX34</accession>
<dbReference type="PANTHER" id="PTHR31500:SF56">
    <property type="entry name" value="AT-HOOK MOTIF NUCLEAR-LOCALIZED PROTEIN"/>
    <property type="match status" value="1"/>
</dbReference>
<dbReference type="AlphaFoldDB" id="A0AAV0EX34"/>
<evidence type="ECO:0000313" key="7">
    <source>
        <dbReference type="EMBL" id="CAH9127840.1"/>
    </source>
</evidence>
<evidence type="ECO:0000256" key="2">
    <source>
        <dbReference type="ARBA" id="ARBA00023125"/>
    </source>
</evidence>
<organism evidence="7 8">
    <name type="scientific">Cuscuta epithymum</name>
    <dbReference type="NCBI Taxonomy" id="186058"/>
    <lineage>
        <taxon>Eukaryota</taxon>
        <taxon>Viridiplantae</taxon>
        <taxon>Streptophyta</taxon>
        <taxon>Embryophyta</taxon>
        <taxon>Tracheophyta</taxon>
        <taxon>Spermatophyta</taxon>
        <taxon>Magnoliopsida</taxon>
        <taxon>eudicotyledons</taxon>
        <taxon>Gunneridae</taxon>
        <taxon>Pentapetalae</taxon>
        <taxon>asterids</taxon>
        <taxon>lamiids</taxon>
        <taxon>Solanales</taxon>
        <taxon>Convolvulaceae</taxon>
        <taxon>Cuscuteae</taxon>
        <taxon>Cuscuta</taxon>
        <taxon>Cuscuta subgen. Cuscuta</taxon>
    </lineage>
</organism>
<keyword evidence="1 4" id="KW-0805">Transcription regulation</keyword>
<gene>
    <name evidence="7" type="ORF">CEPIT_LOCUS28637</name>
</gene>
<dbReference type="Proteomes" id="UP001152523">
    <property type="component" value="Unassembled WGS sequence"/>
</dbReference>
<keyword evidence="4" id="KW-0539">Nucleus</keyword>
<feature type="domain" description="PPC" evidence="6">
    <location>
        <begin position="140"/>
        <end position="280"/>
    </location>
</feature>
<evidence type="ECO:0000256" key="4">
    <source>
        <dbReference type="RuleBase" id="RU367031"/>
    </source>
</evidence>
<keyword evidence="8" id="KW-1185">Reference proteome</keyword>
<comment type="function">
    <text evidence="4">Transcription factor that specifically binds AT-rich DNA sequences related to the nuclear matrix attachment regions (MARs).</text>
</comment>
<evidence type="ECO:0000256" key="1">
    <source>
        <dbReference type="ARBA" id="ARBA00023015"/>
    </source>
</evidence>
<evidence type="ECO:0000313" key="8">
    <source>
        <dbReference type="Proteomes" id="UP001152523"/>
    </source>
</evidence>
<comment type="domain">
    <text evidence="4">The PPC domain mediates interactions between AHL proteins.</text>
</comment>
<dbReference type="InterPro" id="IPR039605">
    <property type="entry name" value="AHL"/>
</dbReference>
<feature type="compositionally biased region" description="Polar residues" evidence="5">
    <location>
        <begin position="342"/>
        <end position="362"/>
    </location>
</feature>
<dbReference type="EMBL" id="CAMAPF010000948">
    <property type="protein sequence ID" value="CAH9127840.1"/>
    <property type="molecule type" value="Genomic_DNA"/>
</dbReference>
<proteinExistence type="predicted"/>
<comment type="caution">
    <text evidence="7">The sequence shown here is derived from an EMBL/GenBank/DDBJ whole genome shotgun (WGS) entry which is preliminary data.</text>
</comment>
<dbReference type="Pfam" id="PF03479">
    <property type="entry name" value="PCC"/>
    <property type="match status" value="1"/>
</dbReference>
<feature type="region of interest" description="Disordered" evidence="5">
    <location>
        <begin position="297"/>
        <end position="362"/>
    </location>
</feature>
<feature type="region of interest" description="Disordered" evidence="5">
    <location>
        <begin position="1"/>
        <end position="120"/>
    </location>
</feature>
<sequence>MDEKDSTDTGSAGGNSDRSESPPVGGGGQAFPPVMSMERSTPYAEPPAAVCPAGGYESGKKKRGRPRKYDSEGNLSAAYKSPPPPPLPAAGMTSPPARSFSLTPVPDYSSGRRGRGRSAASGGNWQFLASMGELFANTAGGDFTPHVVTVHTGEDVAGKVYSFAQNGYRGICILSANGSVSNVTLRQPGSSGGILTYEGRFEILRLTGSITISENCGIRSRTGGLSVSLAGPDGRVIGGGIAGLLTAATPIQMIVGSFMPNVFGKTLSRKQQAADEGGMAPVIHNAPASEIVMAARPVSQAAPQPPRAAPQPQRAAMFPTPPLPSQRSNSHGDLSPPGCNGSEATFHQQRQYPDINVSISMD</sequence>
<dbReference type="GO" id="GO:0003680">
    <property type="term" value="F:minor groove of adenine-thymine-rich DNA binding"/>
    <property type="evidence" value="ECO:0007669"/>
    <property type="project" value="UniProtKB-UniRule"/>
</dbReference>
<dbReference type="InterPro" id="IPR005175">
    <property type="entry name" value="PPC_dom"/>
</dbReference>
<reference evidence="7" key="1">
    <citation type="submission" date="2022-07" db="EMBL/GenBank/DDBJ databases">
        <authorList>
            <person name="Macas J."/>
            <person name="Novak P."/>
            <person name="Neumann P."/>
        </authorList>
    </citation>
    <scope>NUCLEOTIDE SEQUENCE</scope>
</reference>
<name>A0AAV0EX34_9ASTE</name>
<protein>
    <recommendedName>
        <fullName evidence="4">AT-hook motif nuclear-localized protein</fullName>
    </recommendedName>
</protein>
<dbReference type="GO" id="GO:0005634">
    <property type="term" value="C:nucleus"/>
    <property type="evidence" value="ECO:0007669"/>
    <property type="project" value="UniProtKB-SubCell"/>
</dbReference>
<comment type="subcellular location">
    <subcellularLocation>
        <location evidence="4">Nucleus</location>
    </subcellularLocation>
</comment>
<dbReference type="PROSITE" id="PS51742">
    <property type="entry name" value="PPC"/>
    <property type="match status" value="1"/>
</dbReference>
<dbReference type="PANTHER" id="PTHR31500">
    <property type="entry name" value="AT-HOOK MOTIF NUCLEAR-LOCALIZED PROTEIN 9"/>
    <property type="match status" value="1"/>
</dbReference>
<evidence type="ECO:0000259" key="6">
    <source>
        <dbReference type="PROSITE" id="PS51742"/>
    </source>
</evidence>
<evidence type="ECO:0000256" key="3">
    <source>
        <dbReference type="ARBA" id="ARBA00023163"/>
    </source>
</evidence>